<sequence length="419" mass="42173">MGHTMRTPGEPSTDVSLTVARAEEAAALRPKPRWTYLPWPVAALVWTLAAAAAVWIISAALPVAAWVAAARTPAMAVVDATGQMWLAAHGATAQLGGVMIGLPPLGMTLLAIAACGAAARHAAEQVVAPPDIALTLRWRSAAAVVGVCVATYTVAAVIASPIVGTSEQAVAAVAGAFAVSLLGSVIGAMVGLELDPWQLTPAWLARLPRAVGAGTAMLAAGATLALIMAFVSHWTQVQHLHDSLGANGVGAAVLIAVQLAYAPTAVLWAGSFVLGAGIRLGPDGLLAPGRATVGTLPAIPAFGALPTTSGPQDWAWLTVGVLAGLAAGAVMVRRTTPTLLQAAWRGASSGLAAGALWAVASWFATGDLGARALVGLGPRFPDLWWLATLPLAAAGACGGLIVVAWRRVRAAREGDGQAG</sequence>
<feature type="transmembrane region" description="Helical" evidence="1">
    <location>
        <begin position="314"/>
        <end position="332"/>
    </location>
</feature>
<evidence type="ECO:0000256" key="1">
    <source>
        <dbReference type="SAM" id="Phobius"/>
    </source>
</evidence>
<feature type="transmembrane region" description="Helical" evidence="1">
    <location>
        <begin position="210"/>
        <end position="232"/>
    </location>
</feature>
<feature type="transmembrane region" description="Helical" evidence="1">
    <location>
        <begin position="170"/>
        <end position="190"/>
    </location>
</feature>
<evidence type="ECO:0000313" key="3">
    <source>
        <dbReference type="Proteomes" id="UP000290624"/>
    </source>
</evidence>
<name>A0A4Q2EJE3_9ACTN</name>
<dbReference type="AlphaFoldDB" id="A0A4Q2EJE3"/>
<keyword evidence="1" id="KW-0812">Transmembrane</keyword>
<dbReference type="EMBL" id="PPCV01000005">
    <property type="protein sequence ID" value="RXW32075.1"/>
    <property type="molecule type" value="Genomic_DNA"/>
</dbReference>
<feature type="transmembrane region" description="Helical" evidence="1">
    <location>
        <begin position="140"/>
        <end position="163"/>
    </location>
</feature>
<feature type="transmembrane region" description="Helical" evidence="1">
    <location>
        <begin position="344"/>
        <end position="363"/>
    </location>
</feature>
<comment type="caution">
    <text evidence="2">The sequence shown here is derived from an EMBL/GenBank/DDBJ whole genome shotgun (WGS) entry which is preliminary data.</text>
</comment>
<dbReference type="Pfam" id="PF19877">
    <property type="entry name" value="DUF6350"/>
    <property type="match status" value="1"/>
</dbReference>
<keyword evidence="3" id="KW-1185">Reference proteome</keyword>
<dbReference type="InterPro" id="IPR045931">
    <property type="entry name" value="DUF6350"/>
</dbReference>
<evidence type="ECO:0000313" key="2">
    <source>
        <dbReference type="EMBL" id="RXW32075.1"/>
    </source>
</evidence>
<reference evidence="2 3" key="1">
    <citation type="submission" date="2018-01" db="EMBL/GenBank/DDBJ databases">
        <title>Lactibacter flavus gen. nov., sp. nov., a novel bacterium of the family Propionibacteriaceae isolated from raw milk and dairy products.</title>
        <authorList>
            <person name="Wenning M."/>
            <person name="Breitenwieser F."/>
            <person name="Huptas C."/>
            <person name="von Neubeck M."/>
            <person name="Busse H.-J."/>
            <person name="Scherer S."/>
        </authorList>
    </citation>
    <scope>NUCLEOTIDE SEQUENCE [LARGE SCALE GENOMIC DNA]</scope>
    <source>
        <strain evidence="2 3">VG341</strain>
    </source>
</reference>
<keyword evidence="1" id="KW-0472">Membrane</keyword>
<accession>A0A4Q2EJE3</accession>
<feature type="transmembrane region" description="Helical" evidence="1">
    <location>
        <begin position="36"/>
        <end position="57"/>
    </location>
</feature>
<proteinExistence type="predicted"/>
<feature type="transmembrane region" description="Helical" evidence="1">
    <location>
        <begin position="244"/>
        <end position="262"/>
    </location>
</feature>
<keyword evidence="1" id="KW-1133">Transmembrane helix</keyword>
<gene>
    <name evidence="2" type="ORF">C1706_08500</name>
</gene>
<feature type="transmembrane region" description="Helical" evidence="1">
    <location>
        <begin position="383"/>
        <end position="405"/>
    </location>
</feature>
<organism evidence="2 3">
    <name type="scientific">Propioniciclava flava</name>
    <dbReference type="NCBI Taxonomy" id="2072026"/>
    <lineage>
        <taxon>Bacteria</taxon>
        <taxon>Bacillati</taxon>
        <taxon>Actinomycetota</taxon>
        <taxon>Actinomycetes</taxon>
        <taxon>Propionibacteriales</taxon>
        <taxon>Propionibacteriaceae</taxon>
        <taxon>Propioniciclava</taxon>
    </lineage>
</organism>
<dbReference type="Proteomes" id="UP000290624">
    <property type="component" value="Unassembled WGS sequence"/>
</dbReference>
<protein>
    <submittedName>
        <fullName evidence="2">Uncharacterized protein</fullName>
    </submittedName>
</protein>